<gene>
    <name evidence="5" type="ORF">D910_10137</name>
</gene>
<keyword evidence="1" id="KW-0479">Metal-binding</keyword>
<feature type="region of interest" description="Disordered" evidence="2">
    <location>
        <begin position="1"/>
        <end position="35"/>
    </location>
</feature>
<protein>
    <submittedName>
        <fullName evidence="5">Uncharacterized protein</fullName>
    </submittedName>
</protein>
<accession>U4UFU3</accession>
<dbReference type="Proteomes" id="UP000030742">
    <property type="component" value="Unassembled WGS sequence"/>
</dbReference>
<evidence type="ECO:0000259" key="3">
    <source>
        <dbReference type="PROSITE" id="PS50157"/>
    </source>
</evidence>
<proteinExistence type="predicted"/>
<dbReference type="EMBL" id="KB632335">
    <property type="protein sequence ID" value="ERL92829.1"/>
    <property type="molecule type" value="Genomic_DNA"/>
</dbReference>
<dbReference type="STRING" id="77166.U4UFU3"/>
<dbReference type="PROSITE" id="PS51810">
    <property type="entry name" value="ZF_CCHC_FOG"/>
    <property type="match status" value="1"/>
</dbReference>
<sequence length="236" mass="25425">MVTVLETPIQQKDTPERSSTAEEGRKSPTRPDVEEKPKIRLRLGLATDPAHNLLGPIKSELDAASQPTAEYLATLPPAIQSALASRGLLFPAGLNLNEAVVAMAAAQRAAASTEAVRAASVESVSASETSRTSVPIYQCVPCGIRFSSLSTLEAHQTYYCSHSQCEATPEVACPTTSPSCHIDPLYTCHILKSCTLKLVWMSETFTLTLLASTASPRVKMRKNARAFLMNPISKIR</sequence>
<evidence type="ECO:0000256" key="1">
    <source>
        <dbReference type="PROSITE-ProRule" id="PRU00042"/>
    </source>
</evidence>
<dbReference type="GO" id="GO:0010557">
    <property type="term" value="P:positive regulation of macromolecule biosynthetic process"/>
    <property type="evidence" value="ECO:0007669"/>
    <property type="project" value="UniProtKB-ARBA"/>
</dbReference>
<evidence type="ECO:0000259" key="4">
    <source>
        <dbReference type="PROSITE" id="PS51810"/>
    </source>
</evidence>
<name>U4UFU3_DENPD</name>
<dbReference type="InterPro" id="IPR036236">
    <property type="entry name" value="Znf_C2H2_sf"/>
</dbReference>
<dbReference type="SUPFAM" id="SSF57667">
    <property type="entry name" value="beta-beta-alpha zinc fingers"/>
    <property type="match status" value="1"/>
</dbReference>
<reference evidence="5 6" key="1">
    <citation type="journal article" date="2013" name="Genome Biol.">
        <title>Draft genome of the mountain pine beetle, Dendroctonus ponderosae Hopkins, a major forest pest.</title>
        <authorList>
            <person name="Keeling C.I."/>
            <person name="Yuen M.M."/>
            <person name="Liao N.Y."/>
            <person name="Docking T.R."/>
            <person name="Chan S.K."/>
            <person name="Taylor G.A."/>
            <person name="Palmquist D.L."/>
            <person name="Jackman S.D."/>
            <person name="Nguyen A."/>
            <person name="Li M."/>
            <person name="Henderson H."/>
            <person name="Janes J.K."/>
            <person name="Zhao Y."/>
            <person name="Pandoh P."/>
            <person name="Moore R."/>
            <person name="Sperling F.A."/>
            <person name="Huber D.P."/>
            <person name="Birol I."/>
            <person name="Jones S.J."/>
            <person name="Bohlmann J."/>
        </authorList>
    </citation>
    <scope>NUCLEOTIDE SEQUENCE</scope>
</reference>
<feature type="domain" description="CCHC FOG-type" evidence="4">
    <location>
        <begin position="131"/>
        <end position="164"/>
    </location>
</feature>
<evidence type="ECO:0000256" key="2">
    <source>
        <dbReference type="SAM" id="MobiDB-lite"/>
    </source>
</evidence>
<feature type="compositionally biased region" description="Basic and acidic residues" evidence="2">
    <location>
        <begin position="13"/>
        <end position="35"/>
    </location>
</feature>
<dbReference type="InterPro" id="IPR034731">
    <property type="entry name" value="Znf_CCHC_FOG"/>
</dbReference>
<dbReference type="AlphaFoldDB" id="U4UFU3"/>
<dbReference type="OrthoDB" id="8742770at2759"/>
<keyword evidence="1" id="KW-0863">Zinc-finger</keyword>
<dbReference type="GO" id="GO:0008270">
    <property type="term" value="F:zinc ion binding"/>
    <property type="evidence" value="ECO:0007669"/>
    <property type="project" value="UniProtKB-KW"/>
</dbReference>
<dbReference type="InterPro" id="IPR013087">
    <property type="entry name" value="Znf_C2H2_type"/>
</dbReference>
<feature type="domain" description="C2H2-type" evidence="3">
    <location>
        <begin position="137"/>
        <end position="167"/>
    </location>
</feature>
<evidence type="ECO:0000313" key="6">
    <source>
        <dbReference type="Proteomes" id="UP000030742"/>
    </source>
</evidence>
<dbReference type="PROSITE" id="PS50157">
    <property type="entry name" value="ZINC_FINGER_C2H2_2"/>
    <property type="match status" value="1"/>
</dbReference>
<organism evidence="5 6">
    <name type="scientific">Dendroctonus ponderosae</name>
    <name type="common">Mountain pine beetle</name>
    <dbReference type="NCBI Taxonomy" id="77166"/>
    <lineage>
        <taxon>Eukaryota</taxon>
        <taxon>Metazoa</taxon>
        <taxon>Ecdysozoa</taxon>
        <taxon>Arthropoda</taxon>
        <taxon>Hexapoda</taxon>
        <taxon>Insecta</taxon>
        <taxon>Pterygota</taxon>
        <taxon>Neoptera</taxon>
        <taxon>Endopterygota</taxon>
        <taxon>Coleoptera</taxon>
        <taxon>Polyphaga</taxon>
        <taxon>Cucujiformia</taxon>
        <taxon>Curculionidae</taxon>
        <taxon>Scolytinae</taxon>
        <taxon>Dendroctonus</taxon>
    </lineage>
</organism>
<evidence type="ECO:0000313" key="5">
    <source>
        <dbReference type="EMBL" id="ERL92829.1"/>
    </source>
</evidence>
<keyword evidence="1" id="KW-0862">Zinc</keyword>